<evidence type="ECO:0000256" key="2">
    <source>
        <dbReference type="ARBA" id="ARBA00023043"/>
    </source>
</evidence>
<keyword evidence="2" id="KW-0040">ANK repeat</keyword>
<gene>
    <name evidence="3" type="ORF">CGI_10003474</name>
</gene>
<name>K1QG14_MAGGI</name>
<evidence type="ECO:0000256" key="1">
    <source>
        <dbReference type="ARBA" id="ARBA00022737"/>
    </source>
</evidence>
<dbReference type="PROSITE" id="PS50297">
    <property type="entry name" value="ANK_REP_REGION"/>
    <property type="match status" value="2"/>
</dbReference>
<dbReference type="Gene3D" id="1.25.40.20">
    <property type="entry name" value="Ankyrin repeat-containing domain"/>
    <property type="match status" value="2"/>
</dbReference>
<dbReference type="InterPro" id="IPR036770">
    <property type="entry name" value="Ankyrin_rpt-contain_sf"/>
</dbReference>
<dbReference type="AlphaFoldDB" id="K1QG14"/>
<organism evidence="3">
    <name type="scientific">Magallana gigas</name>
    <name type="common">Pacific oyster</name>
    <name type="synonym">Crassostrea gigas</name>
    <dbReference type="NCBI Taxonomy" id="29159"/>
    <lineage>
        <taxon>Eukaryota</taxon>
        <taxon>Metazoa</taxon>
        <taxon>Spiralia</taxon>
        <taxon>Lophotrochozoa</taxon>
        <taxon>Mollusca</taxon>
        <taxon>Bivalvia</taxon>
        <taxon>Autobranchia</taxon>
        <taxon>Pteriomorphia</taxon>
        <taxon>Ostreida</taxon>
        <taxon>Ostreoidea</taxon>
        <taxon>Ostreidae</taxon>
        <taxon>Magallana</taxon>
    </lineage>
</organism>
<dbReference type="PANTHER" id="PTHR24166">
    <property type="entry name" value="ROLLING PEBBLES, ISOFORM B"/>
    <property type="match status" value="1"/>
</dbReference>
<dbReference type="Pfam" id="PF00023">
    <property type="entry name" value="Ank"/>
    <property type="match status" value="2"/>
</dbReference>
<keyword evidence="1" id="KW-0677">Repeat</keyword>
<sequence>MTEEVAATLDVWKGRNLHKLCQILIKKSHWKGRYHISVKKEMAVNNHILSAMKRKDVERASMLLLTPGYDVNTVSRSAGTPLNYATKMGLIPLIEKLISLGADIDCLDKDKNTVLHHACHHGPREIIQILANADGDLPIHLATTSGHTEAVEELLHAGMDIDALNMITEHTPLELAVCYEQVHMVEFLLNRKAKLEIPS</sequence>
<dbReference type="InterPro" id="IPR002110">
    <property type="entry name" value="Ankyrin_rpt"/>
</dbReference>
<dbReference type="PANTHER" id="PTHR24166:SF48">
    <property type="entry name" value="PROTEIN VAPYRIN"/>
    <property type="match status" value="1"/>
</dbReference>
<dbReference type="Pfam" id="PF12796">
    <property type="entry name" value="Ank_2"/>
    <property type="match status" value="1"/>
</dbReference>
<dbReference type="SMART" id="SM00248">
    <property type="entry name" value="ANK"/>
    <property type="match status" value="3"/>
</dbReference>
<reference evidence="3" key="1">
    <citation type="journal article" date="2012" name="Nature">
        <title>The oyster genome reveals stress adaptation and complexity of shell formation.</title>
        <authorList>
            <person name="Zhang G."/>
            <person name="Fang X."/>
            <person name="Guo X."/>
            <person name="Li L."/>
            <person name="Luo R."/>
            <person name="Xu F."/>
            <person name="Yang P."/>
            <person name="Zhang L."/>
            <person name="Wang X."/>
            <person name="Qi H."/>
            <person name="Xiong Z."/>
            <person name="Que H."/>
            <person name="Xie Y."/>
            <person name="Holland P.W."/>
            <person name="Paps J."/>
            <person name="Zhu Y."/>
            <person name="Wu F."/>
            <person name="Chen Y."/>
            <person name="Wang J."/>
            <person name="Peng C."/>
            <person name="Meng J."/>
            <person name="Yang L."/>
            <person name="Liu J."/>
            <person name="Wen B."/>
            <person name="Zhang N."/>
            <person name="Huang Z."/>
            <person name="Zhu Q."/>
            <person name="Feng Y."/>
            <person name="Mount A."/>
            <person name="Hedgecock D."/>
            <person name="Xu Z."/>
            <person name="Liu Y."/>
            <person name="Domazet-Loso T."/>
            <person name="Du Y."/>
            <person name="Sun X."/>
            <person name="Zhang S."/>
            <person name="Liu B."/>
            <person name="Cheng P."/>
            <person name="Jiang X."/>
            <person name="Li J."/>
            <person name="Fan D."/>
            <person name="Wang W."/>
            <person name="Fu W."/>
            <person name="Wang T."/>
            <person name="Wang B."/>
            <person name="Zhang J."/>
            <person name="Peng Z."/>
            <person name="Li Y."/>
            <person name="Li N."/>
            <person name="Wang J."/>
            <person name="Chen M."/>
            <person name="He Y."/>
            <person name="Tan F."/>
            <person name="Song X."/>
            <person name="Zheng Q."/>
            <person name="Huang R."/>
            <person name="Yang H."/>
            <person name="Du X."/>
            <person name="Chen L."/>
            <person name="Yang M."/>
            <person name="Gaffney P.M."/>
            <person name="Wang S."/>
            <person name="Luo L."/>
            <person name="She Z."/>
            <person name="Ming Y."/>
            <person name="Huang W."/>
            <person name="Zhang S."/>
            <person name="Huang B."/>
            <person name="Zhang Y."/>
            <person name="Qu T."/>
            <person name="Ni P."/>
            <person name="Miao G."/>
            <person name="Wang J."/>
            <person name="Wang Q."/>
            <person name="Steinberg C.E."/>
            <person name="Wang H."/>
            <person name="Li N."/>
            <person name="Qian L."/>
            <person name="Zhang G."/>
            <person name="Li Y."/>
            <person name="Yang H."/>
            <person name="Liu X."/>
            <person name="Wang J."/>
            <person name="Yin Y."/>
            <person name="Wang J."/>
        </authorList>
    </citation>
    <scope>NUCLEOTIDE SEQUENCE [LARGE SCALE GENOMIC DNA]</scope>
    <source>
        <strain evidence="3">05x7-T-G4-1.051#20</strain>
    </source>
</reference>
<dbReference type="InParanoid" id="K1QG14"/>
<proteinExistence type="predicted"/>
<protein>
    <submittedName>
        <fullName evidence="3">Serine/threonine-protein phosphatase 6 regulatory ankyrin repeat subunit B</fullName>
    </submittedName>
</protein>
<dbReference type="PROSITE" id="PS50088">
    <property type="entry name" value="ANK_REPEAT"/>
    <property type="match status" value="2"/>
</dbReference>
<dbReference type="EMBL" id="JH818546">
    <property type="protein sequence ID" value="EKC30014.1"/>
    <property type="molecule type" value="Genomic_DNA"/>
</dbReference>
<dbReference type="InterPro" id="IPR050889">
    <property type="entry name" value="Dendritic_Spine_Reg/Scaffold"/>
</dbReference>
<dbReference type="HOGENOM" id="CLU_1373408_0_0_1"/>
<accession>K1QG14</accession>
<evidence type="ECO:0000313" key="3">
    <source>
        <dbReference type="EMBL" id="EKC30014.1"/>
    </source>
</evidence>
<dbReference type="SUPFAM" id="SSF48403">
    <property type="entry name" value="Ankyrin repeat"/>
    <property type="match status" value="1"/>
</dbReference>